<dbReference type="AlphaFoldDB" id="A0A1C7II81"/>
<dbReference type="OrthoDB" id="9808017at2"/>
<dbReference type="EMBL" id="CP015405">
    <property type="protein sequence ID" value="ANU78109.1"/>
    <property type="molecule type" value="Genomic_DNA"/>
</dbReference>
<dbReference type="RefSeq" id="WP_065544200.1">
    <property type="nucleotide sequence ID" value="NZ_CP015405.2"/>
</dbReference>
<dbReference type="Gene3D" id="1.10.10.10">
    <property type="entry name" value="Winged helix-like DNA-binding domain superfamily/Winged helix DNA-binding domain"/>
    <property type="match status" value="1"/>
</dbReference>
<organism evidence="2 3">
    <name type="scientific">Blautia pseudococcoides</name>
    <dbReference type="NCBI Taxonomy" id="1796616"/>
    <lineage>
        <taxon>Bacteria</taxon>
        <taxon>Bacillati</taxon>
        <taxon>Bacillota</taxon>
        <taxon>Clostridia</taxon>
        <taxon>Lachnospirales</taxon>
        <taxon>Lachnospiraceae</taxon>
        <taxon>Blautia</taxon>
    </lineage>
</organism>
<feature type="domain" description="Transcription regulator PadR N-terminal" evidence="1">
    <location>
        <begin position="14"/>
        <end position="83"/>
    </location>
</feature>
<dbReference type="InterPro" id="IPR052509">
    <property type="entry name" value="Metal_resp_DNA-bind_regulator"/>
</dbReference>
<name>A0A1C7II81_9FIRM</name>
<sequence length="107" mass="12558">MDTQLKKGFLEFCVLAVLYKNDSYGYQIIKDISVCIEISESTLYPILKRLEANGRLETYSVEHNSRLRKYYRITDGGKEHIQEFLHDWQQVTDIYDFVKGAVENEEG</sequence>
<proteinExistence type="predicted"/>
<dbReference type="InterPro" id="IPR036388">
    <property type="entry name" value="WH-like_DNA-bd_sf"/>
</dbReference>
<dbReference type="Proteomes" id="UP000092574">
    <property type="component" value="Chromosome"/>
</dbReference>
<dbReference type="KEGG" id="byl:A4V09_21620"/>
<dbReference type="STRING" id="1796616.A4V09_21620"/>
<evidence type="ECO:0000313" key="2">
    <source>
        <dbReference type="EMBL" id="ANU78109.1"/>
    </source>
</evidence>
<dbReference type="InterPro" id="IPR005149">
    <property type="entry name" value="Tscrpt_reg_PadR_N"/>
</dbReference>
<evidence type="ECO:0000313" key="3">
    <source>
        <dbReference type="Proteomes" id="UP000092574"/>
    </source>
</evidence>
<keyword evidence="3" id="KW-1185">Reference proteome</keyword>
<evidence type="ECO:0000259" key="1">
    <source>
        <dbReference type="Pfam" id="PF03551"/>
    </source>
</evidence>
<dbReference type="PANTHER" id="PTHR33169:SF14">
    <property type="entry name" value="TRANSCRIPTIONAL REGULATOR RV3488"/>
    <property type="match status" value="1"/>
</dbReference>
<dbReference type="InterPro" id="IPR036390">
    <property type="entry name" value="WH_DNA-bd_sf"/>
</dbReference>
<gene>
    <name evidence="2" type="ORF">A4V09_21620</name>
</gene>
<dbReference type="Pfam" id="PF03551">
    <property type="entry name" value="PadR"/>
    <property type="match status" value="1"/>
</dbReference>
<dbReference type="PANTHER" id="PTHR33169">
    <property type="entry name" value="PADR-FAMILY TRANSCRIPTIONAL REGULATOR"/>
    <property type="match status" value="1"/>
</dbReference>
<protein>
    <submittedName>
        <fullName evidence="2">PadR family transcriptional regulator</fullName>
    </submittedName>
</protein>
<reference evidence="2" key="1">
    <citation type="submission" date="2017-04" db="EMBL/GenBank/DDBJ databases">
        <title>Complete Genome Sequences of Twelve Strains of a Stable Defined Moderately Diverse Mouse Microbiota 2 (sDMDMm2).</title>
        <authorList>
            <person name="Uchimura Y."/>
            <person name="Wyss M."/>
            <person name="Brugiroux S."/>
            <person name="Limenitakis J.P."/>
            <person name="Stecher B."/>
            <person name="McCoy K.D."/>
            <person name="Macpherson A.J."/>
        </authorList>
    </citation>
    <scope>NUCLEOTIDE SEQUENCE</scope>
    <source>
        <strain evidence="2">YL58</strain>
    </source>
</reference>
<dbReference type="SUPFAM" id="SSF46785">
    <property type="entry name" value="Winged helix' DNA-binding domain"/>
    <property type="match status" value="1"/>
</dbReference>
<accession>A0A1C7II81</accession>